<protein>
    <recommendedName>
        <fullName evidence="1">Glycosyltransferase 2-like domain-containing protein</fullName>
    </recommendedName>
</protein>
<comment type="caution">
    <text evidence="2">The sequence shown here is derived from an EMBL/GenBank/DDBJ whole genome shotgun (WGS) entry which is preliminary data.</text>
</comment>
<accession>X1PQC4</accession>
<reference evidence="2" key="1">
    <citation type="journal article" date="2014" name="Front. Microbiol.">
        <title>High frequency of phylogenetically diverse reductive dehalogenase-homologous genes in deep subseafloor sedimentary metagenomes.</title>
        <authorList>
            <person name="Kawai M."/>
            <person name="Futagami T."/>
            <person name="Toyoda A."/>
            <person name="Takaki Y."/>
            <person name="Nishi S."/>
            <person name="Hori S."/>
            <person name="Arai W."/>
            <person name="Tsubouchi T."/>
            <person name="Morono Y."/>
            <person name="Uchiyama I."/>
            <person name="Ito T."/>
            <person name="Fujiyama A."/>
            <person name="Inagaki F."/>
            <person name="Takami H."/>
        </authorList>
    </citation>
    <scope>NUCLEOTIDE SEQUENCE</scope>
    <source>
        <strain evidence="2">Expedition CK06-06</strain>
    </source>
</reference>
<name>X1PQC4_9ZZZZ</name>
<dbReference type="PANTHER" id="PTHR48090:SF7">
    <property type="entry name" value="RFBJ PROTEIN"/>
    <property type="match status" value="1"/>
</dbReference>
<dbReference type="InterPro" id="IPR050256">
    <property type="entry name" value="Glycosyltransferase_2"/>
</dbReference>
<dbReference type="AlphaFoldDB" id="X1PQC4"/>
<dbReference type="SUPFAM" id="SSF53448">
    <property type="entry name" value="Nucleotide-diphospho-sugar transferases"/>
    <property type="match status" value="1"/>
</dbReference>
<evidence type="ECO:0000313" key="2">
    <source>
        <dbReference type="EMBL" id="GAI33079.1"/>
    </source>
</evidence>
<dbReference type="Pfam" id="PF00535">
    <property type="entry name" value="Glycos_transf_2"/>
    <property type="match status" value="1"/>
</dbReference>
<dbReference type="CDD" id="cd04179">
    <property type="entry name" value="DPM_DPG-synthase_like"/>
    <property type="match status" value="1"/>
</dbReference>
<feature type="domain" description="Glycosyltransferase 2-like" evidence="1">
    <location>
        <begin position="129"/>
        <end position="244"/>
    </location>
</feature>
<dbReference type="PANTHER" id="PTHR48090">
    <property type="entry name" value="UNDECAPRENYL-PHOSPHATE 4-DEOXY-4-FORMAMIDO-L-ARABINOSE TRANSFERASE-RELATED"/>
    <property type="match status" value="1"/>
</dbReference>
<dbReference type="Gene3D" id="3.90.550.10">
    <property type="entry name" value="Spore Coat Polysaccharide Biosynthesis Protein SpsA, Chain A"/>
    <property type="match status" value="1"/>
</dbReference>
<evidence type="ECO:0000259" key="1">
    <source>
        <dbReference type="Pfam" id="PF00535"/>
    </source>
</evidence>
<feature type="non-terminal residue" evidence="2">
    <location>
        <position position="250"/>
    </location>
</feature>
<dbReference type="InterPro" id="IPR001173">
    <property type="entry name" value="Glyco_trans_2-like"/>
</dbReference>
<proteinExistence type="predicted"/>
<feature type="non-terminal residue" evidence="2">
    <location>
        <position position="1"/>
    </location>
</feature>
<dbReference type="EMBL" id="BARV01032268">
    <property type="protein sequence ID" value="GAI33079.1"/>
    <property type="molecule type" value="Genomic_DNA"/>
</dbReference>
<gene>
    <name evidence="2" type="ORF">S06H3_50913</name>
</gene>
<organism evidence="2">
    <name type="scientific">marine sediment metagenome</name>
    <dbReference type="NCBI Taxonomy" id="412755"/>
    <lineage>
        <taxon>unclassified sequences</taxon>
        <taxon>metagenomes</taxon>
        <taxon>ecological metagenomes</taxon>
    </lineage>
</organism>
<dbReference type="InterPro" id="IPR029044">
    <property type="entry name" value="Nucleotide-diphossugar_trans"/>
</dbReference>
<sequence length="250" mass="28374">LLRDVQKTLRQLQAVCTPHTRLIITYHSNLWRPVLALATLLRRRSPDPSYNWLSTHDIENLLALSGFEAVTHFGRTLLPVRLPGLNWIMNRLLAKMPVFNWFCLTLILVARLCPEVGPEKEGRDEPTVSVVIPTRNEKGNIEDAFTRTPKMGKWTELVFVDGNSDDGTVEEIKRCIEKYGRQWHQVTLLGQSGKGKGQAVRQGFAECQGDILMILDSDLTMPPEELPKYYEAIVSGKGEFINGCRLVYPM</sequence>